<gene>
    <name evidence="4" type="ORF">FTW19_17050</name>
</gene>
<dbReference type="RefSeq" id="WP_147648746.1">
    <property type="nucleotide sequence ID" value="NZ_CP042806.1"/>
</dbReference>
<dbReference type="InterPro" id="IPR054363">
    <property type="entry name" value="GH95_cat"/>
</dbReference>
<dbReference type="InterPro" id="IPR008928">
    <property type="entry name" value="6-hairpin_glycosidase_sf"/>
</dbReference>
<protein>
    <submittedName>
        <fullName evidence="4">Glycoside hydrolase family 95 protein</fullName>
    </submittedName>
</protein>
<organism evidence="4 5">
    <name type="scientific">Terriglobus albidus</name>
    <dbReference type="NCBI Taxonomy" id="1592106"/>
    <lineage>
        <taxon>Bacteria</taxon>
        <taxon>Pseudomonadati</taxon>
        <taxon>Acidobacteriota</taxon>
        <taxon>Terriglobia</taxon>
        <taxon>Terriglobales</taxon>
        <taxon>Acidobacteriaceae</taxon>
        <taxon>Terriglobus</taxon>
    </lineage>
</organism>
<dbReference type="InterPro" id="IPR016518">
    <property type="entry name" value="Alpha-L-fucosidase"/>
</dbReference>
<proteinExistence type="predicted"/>
<sequence>MIETSRRDFLKLTGAVATASSLPAARGQVQPAPLELWYDKPAERWLSALPLGNGRIGAMVFGGVETERIALSESTAWSGGPDSDQIHPEAKKRLPAIRQLWFDGKYDELNAECSKYMFGKMKNFGTNVPLPELLIHTSSLSAPAAYRRSLHLSDAISYVRFESGDTRYTRETFVSHADQILVSRISSPQAMPRMTIGFGDSGLPISKGINDGSALYLCGHAFEKKHSDGATGVAFEIRLYILSDGQISPQRDSLQIDRARKVEIRLAIATSFAGHDPTEQCKATLQRTKALSWNTLKTRHLNDYQPLFNRCSLQLSGDHSTALDGIPTDQRRKRVRSGETDHPLSALFFQYGRYLTIAGSRHDSPLPLALQGIWNDSLAAGMGWSNDFHLDINTQQNYWAAEVCNLGECQMPLIRYIHALSVAGQRTAQEMYGAKGWVAHTVSNPWGYTAPGSGSGWGLFVAGGAWIALQLWDRYAFGQDLEYLRKTAYPILRSAAEFFLDYLVTDPTHGWLLTGPSDSPENWYLTPSGKRAAESMGNTADRVFVYATFTHCIEAAKRLAIDPEFRARVEVAREKLPPFQIGRHGRLQEWIEDFDDADPNHRHTSHLTALYPESQISPQSTPDLARACEVTIEMRTKAANWEQSEWGRANFVAFYSRLLKGDVAHRYLIDLIANSADDSLLTYSAAGVAGAEDNIFSVDGNTAGTAAIAEMLLQSHAGYIELLPALPAVWPDGEVKGLCSRGGCVVDILWRKGSLVSAKIQSRIGGPVEIRYRDRRSSVVLRREESRILSSSELRKQ</sequence>
<keyword evidence="4" id="KW-0378">Hydrolase</keyword>
<dbReference type="KEGG" id="talb:FTW19_17050"/>
<evidence type="ECO:0000259" key="3">
    <source>
        <dbReference type="Pfam" id="PF22124"/>
    </source>
</evidence>
<evidence type="ECO:0000313" key="4">
    <source>
        <dbReference type="EMBL" id="QEE29554.1"/>
    </source>
</evidence>
<accession>A0A5B9ED37</accession>
<dbReference type="AlphaFoldDB" id="A0A5B9ED37"/>
<name>A0A5B9ED37_9BACT</name>
<evidence type="ECO:0000313" key="5">
    <source>
        <dbReference type="Proteomes" id="UP000321820"/>
    </source>
</evidence>
<dbReference type="PANTHER" id="PTHR31084:SF0">
    <property type="entry name" value="ALPHA-L-FUCOSIDASE 2"/>
    <property type="match status" value="1"/>
</dbReference>
<dbReference type="InterPro" id="IPR019546">
    <property type="entry name" value="TAT_signal_bac_arc"/>
</dbReference>
<dbReference type="InterPro" id="IPR027414">
    <property type="entry name" value="GH95_N_dom"/>
</dbReference>
<feature type="domain" description="Glycosyl hydrolase family 95 N-terminal" evidence="1">
    <location>
        <begin position="36"/>
        <end position="273"/>
    </location>
</feature>
<dbReference type="Pfam" id="PF21307">
    <property type="entry name" value="Glyco_hydro_95_C"/>
    <property type="match status" value="1"/>
</dbReference>
<dbReference type="Gene3D" id="1.50.10.10">
    <property type="match status" value="1"/>
</dbReference>
<dbReference type="OrthoDB" id="9802600at2"/>
<dbReference type="PROSITE" id="PS51318">
    <property type="entry name" value="TAT"/>
    <property type="match status" value="1"/>
</dbReference>
<dbReference type="PANTHER" id="PTHR31084">
    <property type="entry name" value="ALPHA-L-FUCOSIDASE 2"/>
    <property type="match status" value="1"/>
</dbReference>
<feature type="domain" description="Alpha fucosidase A-like C-terminal" evidence="2">
    <location>
        <begin position="714"/>
        <end position="778"/>
    </location>
</feature>
<dbReference type="Pfam" id="PF14498">
    <property type="entry name" value="Glyco_hyd_65N_2"/>
    <property type="match status" value="1"/>
</dbReference>
<dbReference type="EMBL" id="CP042806">
    <property type="protein sequence ID" value="QEE29554.1"/>
    <property type="molecule type" value="Genomic_DNA"/>
</dbReference>
<evidence type="ECO:0000259" key="2">
    <source>
        <dbReference type="Pfam" id="PF21307"/>
    </source>
</evidence>
<dbReference type="NCBIfam" id="TIGR01409">
    <property type="entry name" value="TAT_signal_seq"/>
    <property type="match status" value="1"/>
</dbReference>
<keyword evidence="5" id="KW-1185">Reference proteome</keyword>
<dbReference type="PIRSF" id="PIRSF007663">
    <property type="entry name" value="UCP007663"/>
    <property type="match status" value="1"/>
</dbReference>
<dbReference type="InterPro" id="IPR006311">
    <property type="entry name" value="TAT_signal"/>
</dbReference>
<dbReference type="Proteomes" id="UP000321820">
    <property type="component" value="Chromosome"/>
</dbReference>
<dbReference type="GO" id="GO:0004560">
    <property type="term" value="F:alpha-L-fucosidase activity"/>
    <property type="evidence" value="ECO:0007669"/>
    <property type="project" value="InterPro"/>
</dbReference>
<dbReference type="InterPro" id="IPR049053">
    <property type="entry name" value="AFCA-like_C"/>
</dbReference>
<dbReference type="GO" id="GO:0005975">
    <property type="term" value="P:carbohydrate metabolic process"/>
    <property type="evidence" value="ECO:0007669"/>
    <property type="project" value="InterPro"/>
</dbReference>
<dbReference type="Pfam" id="PF22124">
    <property type="entry name" value="Glyco_hydro_95_cat"/>
    <property type="match status" value="1"/>
</dbReference>
<reference evidence="4 5" key="1">
    <citation type="submission" date="2019-08" db="EMBL/GenBank/DDBJ databases">
        <title>Complete genome sequence of Terriglobus albidus strain ORNL.</title>
        <authorList>
            <person name="Podar M."/>
        </authorList>
    </citation>
    <scope>NUCLEOTIDE SEQUENCE [LARGE SCALE GENOMIC DNA]</scope>
    <source>
        <strain evidence="4 5">ORNL</strain>
    </source>
</reference>
<dbReference type="InterPro" id="IPR012341">
    <property type="entry name" value="6hp_glycosidase-like_sf"/>
</dbReference>
<evidence type="ECO:0000259" key="1">
    <source>
        <dbReference type="Pfam" id="PF14498"/>
    </source>
</evidence>
<feature type="domain" description="Glycosyl hydrolase family 95 catalytic" evidence="3">
    <location>
        <begin position="292"/>
        <end position="712"/>
    </location>
</feature>
<dbReference type="SUPFAM" id="SSF48208">
    <property type="entry name" value="Six-hairpin glycosidases"/>
    <property type="match status" value="1"/>
</dbReference>